<dbReference type="PROSITE" id="PS50206">
    <property type="entry name" value="RHODANESE_3"/>
    <property type="match status" value="1"/>
</dbReference>
<dbReference type="InterPro" id="IPR040503">
    <property type="entry name" value="TRHO_N"/>
</dbReference>
<gene>
    <name evidence="5" type="ORF">HK103_001813</name>
</gene>
<dbReference type="EMBL" id="JADGKB010000152">
    <property type="protein sequence ID" value="KAJ3252160.1"/>
    <property type="molecule type" value="Genomic_DNA"/>
</dbReference>
<dbReference type="InterPro" id="IPR036873">
    <property type="entry name" value="Rhodanese-like_dom_sf"/>
</dbReference>
<feature type="domain" description="Rhodanese" evidence="4">
    <location>
        <begin position="242"/>
        <end position="342"/>
    </location>
</feature>
<dbReference type="InterPro" id="IPR013087">
    <property type="entry name" value="Znf_C2H2_type"/>
</dbReference>
<accession>A0AAD5UDT1</accession>
<dbReference type="AlphaFoldDB" id="A0AAD5UDT1"/>
<keyword evidence="1" id="KW-0479">Metal-binding</keyword>
<evidence type="ECO:0000313" key="6">
    <source>
        <dbReference type="Proteomes" id="UP001210925"/>
    </source>
</evidence>
<comment type="caution">
    <text evidence="5">The sequence shown here is derived from an EMBL/GenBank/DDBJ whole genome shotgun (WGS) entry which is preliminary data.</text>
</comment>
<dbReference type="InterPro" id="IPR020936">
    <property type="entry name" value="TrhO"/>
</dbReference>
<feature type="region of interest" description="Disordered" evidence="2">
    <location>
        <begin position="45"/>
        <end position="81"/>
    </location>
</feature>
<dbReference type="PANTHER" id="PTHR43268">
    <property type="entry name" value="THIOSULFATE SULFURTRANSFERASE/RHODANESE-LIKE DOMAIN-CONTAINING PROTEIN 2"/>
    <property type="match status" value="1"/>
</dbReference>
<protein>
    <recommendedName>
        <fullName evidence="7">tRNA uridine(34) hydroxylase</fullName>
    </recommendedName>
</protein>
<evidence type="ECO:0000259" key="4">
    <source>
        <dbReference type="PROSITE" id="PS50206"/>
    </source>
</evidence>
<keyword evidence="6" id="KW-1185">Reference proteome</keyword>
<dbReference type="Pfam" id="PF00581">
    <property type="entry name" value="Rhodanese"/>
    <property type="match status" value="1"/>
</dbReference>
<keyword evidence="1" id="KW-0863">Zinc-finger</keyword>
<dbReference type="PROSITE" id="PS50157">
    <property type="entry name" value="ZINC_FINGER_C2H2_2"/>
    <property type="match status" value="1"/>
</dbReference>
<feature type="compositionally biased region" description="Basic and acidic residues" evidence="2">
    <location>
        <begin position="45"/>
        <end position="70"/>
    </location>
</feature>
<evidence type="ECO:0000256" key="1">
    <source>
        <dbReference type="PROSITE-ProRule" id="PRU00042"/>
    </source>
</evidence>
<evidence type="ECO:0000313" key="5">
    <source>
        <dbReference type="EMBL" id="KAJ3252160.1"/>
    </source>
</evidence>
<feature type="domain" description="C2H2-type" evidence="3">
    <location>
        <begin position="437"/>
        <end position="466"/>
    </location>
</feature>
<dbReference type="Pfam" id="PF12368">
    <property type="entry name" value="Rhodanese_C"/>
    <property type="match status" value="1"/>
</dbReference>
<reference evidence="5" key="1">
    <citation type="submission" date="2020-05" db="EMBL/GenBank/DDBJ databases">
        <title>Phylogenomic resolution of chytrid fungi.</title>
        <authorList>
            <person name="Stajich J.E."/>
            <person name="Amses K."/>
            <person name="Simmons R."/>
            <person name="Seto K."/>
            <person name="Myers J."/>
            <person name="Bonds A."/>
            <person name="Quandt C.A."/>
            <person name="Barry K."/>
            <person name="Liu P."/>
            <person name="Grigoriev I."/>
            <person name="Longcore J.E."/>
            <person name="James T.Y."/>
        </authorList>
    </citation>
    <scope>NUCLEOTIDE SEQUENCE</scope>
    <source>
        <strain evidence="5">PLAUS21</strain>
    </source>
</reference>
<dbReference type="Gene3D" id="3.30.70.100">
    <property type="match status" value="1"/>
</dbReference>
<evidence type="ECO:0000256" key="2">
    <source>
        <dbReference type="SAM" id="MobiDB-lite"/>
    </source>
</evidence>
<dbReference type="Proteomes" id="UP001210925">
    <property type="component" value="Unassembled WGS sequence"/>
</dbReference>
<dbReference type="InterPro" id="IPR022111">
    <property type="entry name" value="Rhodanese_C"/>
</dbReference>
<evidence type="ECO:0008006" key="7">
    <source>
        <dbReference type="Google" id="ProtNLM"/>
    </source>
</evidence>
<name>A0AAD5UDT1_9FUNG</name>
<dbReference type="Pfam" id="PF17773">
    <property type="entry name" value="UPF0176_N"/>
    <property type="match status" value="1"/>
</dbReference>
<sequence>MKKELKKELKKLKEKLEKYIQKNKTEKVKKYELKIKQLEKELKQLKKEKKETEPTESKETPLSDDKRIENGKAVPPPIEPTRENLHLFTTTFDGHPLQSLAPLSVTKLAYQSGITLLLFYAYVEPEWTPEEHQEALKWAEETGKQYEMTGRLRIAREGFNGTMTGPSNQVRLFCQAMREWKPKIFAQTDFKLTDDLPKGQAFPALKVFPVTEIVNYGLAEKQPSLKNGGVHLNAIEYHKKMEEPNTVIIDVRNTYEAVIGRFNPPPGGAEYIDPKMRVSTEFPEWVDKMKPNLEGKQIMMFCTGGIRCERASALLREKGLDNIYQMQGGIHRYLEHFNEDGGHWIGKNYTFDKRFAHGAKRSEITSNCLSCDKPWDKYRGNKRCPGCRVPLLICDDCQAQNKEKETVCHLCKEQDIKPQLSNREKKLHDKQAVKLKPECGVCSEVFKSRNALFKHLQETGHQNRKAKKK</sequence>
<dbReference type="InterPro" id="IPR001763">
    <property type="entry name" value="Rhodanese-like_dom"/>
</dbReference>
<proteinExistence type="predicted"/>
<dbReference type="SMART" id="SM00450">
    <property type="entry name" value="RHOD"/>
    <property type="match status" value="1"/>
</dbReference>
<dbReference type="PROSITE" id="PS00028">
    <property type="entry name" value="ZINC_FINGER_C2H2_1"/>
    <property type="match status" value="1"/>
</dbReference>
<dbReference type="Gene3D" id="3.40.250.10">
    <property type="entry name" value="Rhodanese-like domain"/>
    <property type="match status" value="1"/>
</dbReference>
<dbReference type="SUPFAM" id="SSF52821">
    <property type="entry name" value="Rhodanese/Cell cycle control phosphatase"/>
    <property type="match status" value="1"/>
</dbReference>
<keyword evidence="1" id="KW-0862">Zinc</keyword>
<organism evidence="5 6">
    <name type="scientific">Boothiomyces macroporosus</name>
    <dbReference type="NCBI Taxonomy" id="261099"/>
    <lineage>
        <taxon>Eukaryota</taxon>
        <taxon>Fungi</taxon>
        <taxon>Fungi incertae sedis</taxon>
        <taxon>Chytridiomycota</taxon>
        <taxon>Chytridiomycota incertae sedis</taxon>
        <taxon>Chytridiomycetes</taxon>
        <taxon>Rhizophydiales</taxon>
        <taxon>Terramycetaceae</taxon>
        <taxon>Boothiomyces</taxon>
    </lineage>
</organism>
<dbReference type="PANTHER" id="PTHR43268:SF7">
    <property type="entry name" value="RHODANESE DOMAIN-CONTAINING PROTEIN"/>
    <property type="match status" value="1"/>
</dbReference>
<dbReference type="GO" id="GO:0008270">
    <property type="term" value="F:zinc ion binding"/>
    <property type="evidence" value="ECO:0007669"/>
    <property type="project" value="UniProtKB-KW"/>
</dbReference>
<evidence type="ECO:0000259" key="3">
    <source>
        <dbReference type="PROSITE" id="PS50157"/>
    </source>
</evidence>